<dbReference type="PANTHER" id="PTHR14003:SF19">
    <property type="entry name" value="YY2 TRANSCRIPTION FACTOR"/>
    <property type="match status" value="1"/>
</dbReference>
<dbReference type="FunFam" id="3.30.160.60:FF:000072">
    <property type="entry name" value="zinc finger protein 143 isoform X1"/>
    <property type="match status" value="1"/>
</dbReference>
<dbReference type="Gene3D" id="3.30.160.60">
    <property type="entry name" value="Classic Zinc Finger"/>
    <property type="match status" value="2"/>
</dbReference>
<evidence type="ECO:0000256" key="1">
    <source>
        <dbReference type="ARBA" id="ARBA00022723"/>
    </source>
</evidence>
<dbReference type="GO" id="GO:0008270">
    <property type="term" value="F:zinc ion binding"/>
    <property type="evidence" value="ECO:0007669"/>
    <property type="project" value="UniProtKB-KW"/>
</dbReference>
<dbReference type="InParanoid" id="A0A369JDI5"/>
<feature type="region of interest" description="Disordered" evidence="6">
    <location>
        <begin position="105"/>
        <end position="226"/>
    </location>
</feature>
<feature type="region of interest" description="Disordered" evidence="6">
    <location>
        <begin position="238"/>
        <end position="347"/>
    </location>
</feature>
<dbReference type="PANTHER" id="PTHR14003">
    <property type="entry name" value="TRANSCRIPTIONAL REPRESSOR PROTEIN YY"/>
    <property type="match status" value="1"/>
</dbReference>
<feature type="compositionally biased region" description="Low complexity" evidence="6">
    <location>
        <begin position="239"/>
        <end position="263"/>
    </location>
</feature>
<dbReference type="PROSITE" id="PS00028">
    <property type="entry name" value="ZINC_FINGER_C2H2_1"/>
    <property type="match status" value="2"/>
</dbReference>
<accession>A0A369JDI5</accession>
<protein>
    <recommendedName>
        <fullName evidence="7">C2H2-type domain-containing protein</fullName>
    </recommendedName>
</protein>
<evidence type="ECO:0000256" key="6">
    <source>
        <dbReference type="SAM" id="MobiDB-lite"/>
    </source>
</evidence>
<feature type="compositionally biased region" description="Low complexity" evidence="6">
    <location>
        <begin position="293"/>
        <end position="333"/>
    </location>
</feature>
<feature type="compositionally biased region" description="Low complexity" evidence="6">
    <location>
        <begin position="199"/>
        <end position="218"/>
    </location>
</feature>
<dbReference type="SMART" id="SM00355">
    <property type="entry name" value="ZnF_C2H2"/>
    <property type="match status" value="2"/>
</dbReference>
<dbReference type="FunCoup" id="A0A369JDI5">
    <property type="interactions" value="167"/>
</dbReference>
<dbReference type="GO" id="GO:0000785">
    <property type="term" value="C:chromatin"/>
    <property type="evidence" value="ECO:0007669"/>
    <property type="project" value="TreeGrafter"/>
</dbReference>
<evidence type="ECO:0000256" key="2">
    <source>
        <dbReference type="ARBA" id="ARBA00022737"/>
    </source>
</evidence>
<dbReference type="InterPro" id="IPR036236">
    <property type="entry name" value="Znf_C2H2_sf"/>
</dbReference>
<keyword evidence="2" id="KW-0677">Repeat</keyword>
<comment type="caution">
    <text evidence="8">The sequence shown here is derived from an EMBL/GenBank/DDBJ whole genome shotgun (WGS) entry which is preliminary data.</text>
</comment>
<dbReference type="GO" id="GO:0000981">
    <property type="term" value="F:DNA-binding transcription factor activity, RNA polymerase II-specific"/>
    <property type="evidence" value="ECO:0007669"/>
    <property type="project" value="UniProtKB-ARBA"/>
</dbReference>
<keyword evidence="1" id="KW-0479">Metal-binding</keyword>
<feature type="domain" description="C2H2-type" evidence="7">
    <location>
        <begin position="53"/>
        <end position="80"/>
    </location>
</feature>
<evidence type="ECO:0000256" key="4">
    <source>
        <dbReference type="ARBA" id="ARBA00022833"/>
    </source>
</evidence>
<dbReference type="GO" id="GO:0031519">
    <property type="term" value="C:PcG protein complex"/>
    <property type="evidence" value="ECO:0007669"/>
    <property type="project" value="TreeGrafter"/>
</dbReference>
<dbReference type="GO" id="GO:0005667">
    <property type="term" value="C:transcription regulator complex"/>
    <property type="evidence" value="ECO:0007669"/>
    <property type="project" value="TreeGrafter"/>
</dbReference>
<feature type="compositionally biased region" description="Polar residues" evidence="6">
    <location>
        <begin position="264"/>
        <end position="277"/>
    </location>
</feature>
<dbReference type="STRING" id="39966.A0A369JDI5"/>
<sequence length="462" mass="50213">MPRAESKPQLYTNSTYADSNSSSSPQLSPAPQSQSSSSSTRQSSTVPSQKKKHVCPTCERPFSTSGHLARHARVHTGERNHKCPFPGCETRCSRQDNLQQHYRIHLSPGSRRSSTRSSVARAMNSSGPGKRAIPASVESPPSPPPLSPPALEPARIYSHHSTPPDSPPPLAQATLPATAHLPSSSRRSSTPPELSYPQSHHLGSISSQSSNHASQPYSYRSGTTTYQEQSQGAGFTYVHTTPLSHSSTSSNPSSFSSYSNSHNGYTNHSLPQINTSPPILHPRHHHDSPNPTPISSRHSISHISHPHSYSQNQPSSAGPASPASSHSVSSQTSGPATPSSYVYHDDSHAYHHHNGTMIGDQQGLSNVHSHLVHQGYSSMSVQNQHHQGRFDSPPPVLAPIQEPRYIHHHRDERHSQSRLSGSYLHQPQPIPTEYQYHQSMALGHGAWKSESGMRKGVGALVQ</sequence>
<dbReference type="Proteomes" id="UP000076154">
    <property type="component" value="Unassembled WGS sequence"/>
</dbReference>
<name>A0A369JDI5_HYPMA</name>
<keyword evidence="9" id="KW-1185">Reference proteome</keyword>
<dbReference type="EMBL" id="LUEZ02000071">
    <property type="protein sequence ID" value="RDB20189.1"/>
    <property type="molecule type" value="Genomic_DNA"/>
</dbReference>
<feature type="compositionally biased region" description="Low complexity" evidence="6">
    <location>
        <begin position="11"/>
        <end position="48"/>
    </location>
</feature>
<feature type="compositionally biased region" description="Low complexity" evidence="6">
    <location>
        <begin position="171"/>
        <end position="189"/>
    </location>
</feature>
<evidence type="ECO:0000256" key="3">
    <source>
        <dbReference type="ARBA" id="ARBA00022771"/>
    </source>
</evidence>
<dbReference type="AlphaFoldDB" id="A0A369JDI5"/>
<evidence type="ECO:0000259" key="7">
    <source>
        <dbReference type="PROSITE" id="PS50157"/>
    </source>
</evidence>
<evidence type="ECO:0000313" key="9">
    <source>
        <dbReference type="Proteomes" id="UP000076154"/>
    </source>
</evidence>
<dbReference type="SUPFAM" id="SSF57667">
    <property type="entry name" value="beta-beta-alpha zinc fingers"/>
    <property type="match status" value="1"/>
</dbReference>
<evidence type="ECO:0000313" key="8">
    <source>
        <dbReference type="EMBL" id="RDB20189.1"/>
    </source>
</evidence>
<feature type="region of interest" description="Disordered" evidence="6">
    <location>
        <begin position="1"/>
        <end position="66"/>
    </location>
</feature>
<proteinExistence type="predicted"/>
<dbReference type="Pfam" id="PF00096">
    <property type="entry name" value="zf-C2H2"/>
    <property type="match status" value="2"/>
</dbReference>
<organism evidence="8 9">
    <name type="scientific">Hypsizygus marmoreus</name>
    <name type="common">White beech mushroom</name>
    <name type="synonym">Agaricus marmoreus</name>
    <dbReference type="NCBI Taxonomy" id="39966"/>
    <lineage>
        <taxon>Eukaryota</taxon>
        <taxon>Fungi</taxon>
        <taxon>Dikarya</taxon>
        <taxon>Basidiomycota</taxon>
        <taxon>Agaricomycotina</taxon>
        <taxon>Agaricomycetes</taxon>
        <taxon>Agaricomycetidae</taxon>
        <taxon>Agaricales</taxon>
        <taxon>Tricholomatineae</taxon>
        <taxon>Lyophyllaceae</taxon>
        <taxon>Hypsizygus</taxon>
    </lineage>
</organism>
<keyword evidence="3 5" id="KW-0863">Zinc-finger</keyword>
<gene>
    <name evidence="8" type="ORF">Hypma_013143</name>
</gene>
<dbReference type="GO" id="GO:0000978">
    <property type="term" value="F:RNA polymerase II cis-regulatory region sequence-specific DNA binding"/>
    <property type="evidence" value="ECO:0007669"/>
    <property type="project" value="TreeGrafter"/>
</dbReference>
<dbReference type="PROSITE" id="PS50157">
    <property type="entry name" value="ZINC_FINGER_C2H2_2"/>
    <property type="match status" value="2"/>
</dbReference>
<reference evidence="8" key="1">
    <citation type="submission" date="2018-04" db="EMBL/GenBank/DDBJ databases">
        <title>Whole genome sequencing of Hypsizygus marmoreus.</title>
        <authorList>
            <person name="Choi I.-G."/>
            <person name="Min B."/>
            <person name="Kim J.-G."/>
            <person name="Kim S."/>
            <person name="Oh Y.-L."/>
            <person name="Kong W.-S."/>
            <person name="Park H."/>
            <person name="Jeong J."/>
            <person name="Song E.-S."/>
        </authorList>
    </citation>
    <scope>NUCLEOTIDE SEQUENCE [LARGE SCALE GENOMIC DNA]</scope>
    <source>
        <strain evidence="8">51987-8</strain>
    </source>
</reference>
<evidence type="ECO:0000256" key="5">
    <source>
        <dbReference type="PROSITE-ProRule" id="PRU00042"/>
    </source>
</evidence>
<feature type="compositionally biased region" description="Pro residues" evidence="6">
    <location>
        <begin position="140"/>
        <end position="151"/>
    </location>
</feature>
<keyword evidence="4" id="KW-0862">Zinc</keyword>
<dbReference type="OrthoDB" id="6365676at2759"/>
<dbReference type="InterPro" id="IPR013087">
    <property type="entry name" value="Znf_C2H2_type"/>
</dbReference>
<feature type="domain" description="C2H2-type" evidence="7">
    <location>
        <begin position="81"/>
        <end position="110"/>
    </location>
</feature>